<protein>
    <submittedName>
        <fullName evidence="2">Uncharacterized protein</fullName>
    </submittedName>
</protein>
<sequence>MRCLIPCHLIYVPTASAIGDIVHLSHLYIAYSVHYVIFLFNNNFAM</sequence>
<evidence type="ECO:0000313" key="2">
    <source>
        <dbReference type="EMBL" id="JAD51155.1"/>
    </source>
</evidence>
<name>A0A0A9AQH7_ARUDO</name>
<evidence type="ECO:0000256" key="1">
    <source>
        <dbReference type="SAM" id="Phobius"/>
    </source>
</evidence>
<dbReference type="EMBL" id="GBRH01246740">
    <property type="protein sequence ID" value="JAD51155.1"/>
    <property type="molecule type" value="Transcribed_RNA"/>
</dbReference>
<reference evidence="2" key="2">
    <citation type="journal article" date="2015" name="Data Brief">
        <title>Shoot transcriptome of the giant reed, Arundo donax.</title>
        <authorList>
            <person name="Barrero R.A."/>
            <person name="Guerrero F.D."/>
            <person name="Moolhuijzen P."/>
            <person name="Goolsby J.A."/>
            <person name="Tidwell J."/>
            <person name="Bellgard S.E."/>
            <person name="Bellgard M.I."/>
        </authorList>
    </citation>
    <scope>NUCLEOTIDE SEQUENCE</scope>
    <source>
        <tissue evidence="2">Shoot tissue taken approximately 20 cm above the soil surface</tissue>
    </source>
</reference>
<keyword evidence="1" id="KW-0472">Membrane</keyword>
<dbReference type="AlphaFoldDB" id="A0A0A9AQH7"/>
<proteinExistence type="predicted"/>
<keyword evidence="1" id="KW-0812">Transmembrane</keyword>
<accession>A0A0A9AQH7</accession>
<reference evidence="2" key="1">
    <citation type="submission" date="2014-09" db="EMBL/GenBank/DDBJ databases">
        <authorList>
            <person name="Magalhaes I.L.F."/>
            <person name="Oliveira U."/>
            <person name="Santos F.R."/>
            <person name="Vidigal T.H.D.A."/>
            <person name="Brescovit A.D."/>
            <person name="Santos A.J."/>
        </authorList>
    </citation>
    <scope>NUCLEOTIDE SEQUENCE</scope>
    <source>
        <tissue evidence="2">Shoot tissue taken approximately 20 cm above the soil surface</tissue>
    </source>
</reference>
<organism evidence="2">
    <name type="scientific">Arundo donax</name>
    <name type="common">Giant reed</name>
    <name type="synonym">Donax arundinaceus</name>
    <dbReference type="NCBI Taxonomy" id="35708"/>
    <lineage>
        <taxon>Eukaryota</taxon>
        <taxon>Viridiplantae</taxon>
        <taxon>Streptophyta</taxon>
        <taxon>Embryophyta</taxon>
        <taxon>Tracheophyta</taxon>
        <taxon>Spermatophyta</taxon>
        <taxon>Magnoliopsida</taxon>
        <taxon>Liliopsida</taxon>
        <taxon>Poales</taxon>
        <taxon>Poaceae</taxon>
        <taxon>PACMAD clade</taxon>
        <taxon>Arundinoideae</taxon>
        <taxon>Arundineae</taxon>
        <taxon>Arundo</taxon>
    </lineage>
</organism>
<feature type="transmembrane region" description="Helical" evidence="1">
    <location>
        <begin position="27"/>
        <end position="45"/>
    </location>
</feature>
<keyword evidence="1" id="KW-1133">Transmembrane helix</keyword>